<sequence>MDSRTLQHYAKGH</sequence>
<reference evidence="1" key="1">
    <citation type="submission" date="2018-02" db="EMBL/GenBank/DDBJ databases">
        <title>Rhizophora mucronata_Transcriptome.</title>
        <authorList>
            <person name="Meera S.P."/>
            <person name="Sreeshan A."/>
            <person name="Augustine A."/>
        </authorList>
    </citation>
    <scope>NUCLEOTIDE SEQUENCE</scope>
    <source>
        <tissue evidence="1">Leaf</tissue>
    </source>
</reference>
<accession>A0A2P2N603</accession>
<protein>
    <submittedName>
        <fullName evidence="1">Uncharacterized protein</fullName>
    </submittedName>
</protein>
<dbReference type="EMBL" id="GGEC01057391">
    <property type="protein sequence ID" value="MBX37875.1"/>
    <property type="molecule type" value="Transcribed_RNA"/>
</dbReference>
<organism evidence="1">
    <name type="scientific">Rhizophora mucronata</name>
    <name type="common">Asiatic mangrove</name>
    <dbReference type="NCBI Taxonomy" id="61149"/>
    <lineage>
        <taxon>Eukaryota</taxon>
        <taxon>Viridiplantae</taxon>
        <taxon>Streptophyta</taxon>
        <taxon>Embryophyta</taxon>
        <taxon>Tracheophyta</taxon>
        <taxon>Spermatophyta</taxon>
        <taxon>Magnoliopsida</taxon>
        <taxon>eudicotyledons</taxon>
        <taxon>Gunneridae</taxon>
        <taxon>Pentapetalae</taxon>
        <taxon>rosids</taxon>
        <taxon>fabids</taxon>
        <taxon>Malpighiales</taxon>
        <taxon>Rhizophoraceae</taxon>
        <taxon>Rhizophora</taxon>
    </lineage>
</organism>
<proteinExistence type="predicted"/>
<evidence type="ECO:0000313" key="1">
    <source>
        <dbReference type="EMBL" id="MBX37875.1"/>
    </source>
</evidence>
<name>A0A2P2N603_RHIMU</name>